<dbReference type="InterPro" id="IPR042095">
    <property type="entry name" value="SUMF_sf"/>
</dbReference>
<accession>H5UQZ8</accession>
<dbReference type="InterPro" id="IPR005532">
    <property type="entry name" value="SUMF_dom"/>
</dbReference>
<dbReference type="PANTHER" id="PTHR23150">
    <property type="entry name" value="SULFATASE MODIFYING FACTOR 1, 2"/>
    <property type="match status" value="1"/>
</dbReference>
<evidence type="ECO:0000313" key="3">
    <source>
        <dbReference type="Proteomes" id="UP000004367"/>
    </source>
</evidence>
<evidence type="ECO:0000313" key="2">
    <source>
        <dbReference type="EMBL" id="GAB48156.1"/>
    </source>
</evidence>
<dbReference type="GO" id="GO:0120147">
    <property type="term" value="F:formylglycine-generating oxidase activity"/>
    <property type="evidence" value="ECO:0007669"/>
    <property type="project" value="TreeGrafter"/>
</dbReference>
<comment type="caution">
    <text evidence="2">The sequence shown here is derived from an EMBL/GenBank/DDBJ whole genome shotgun (WGS) entry which is preliminary data.</text>
</comment>
<gene>
    <name evidence="2" type="ORF">MOPEL_067_00050</name>
</gene>
<dbReference type="Proteomes" id="UP000004367">
    <property type="component" value="Unassembled WGS sequence"/>
</dbReference>
<dbReference type="eggNOG" id="COG1262">
    <property type="taxonomic scope" value="Bacteria"/>
</dbReference>
<dbReference type="RefSeq" id="WP_009482054.1">
    <property type="nucleotide sequence ID" value="NZ_BAFE01000047.1"/>
</dbReference>
<evidence type="ECO:0000259" key="1">
    <source>
        <dbReference type="Pfam" id="PF03781"/>
    </source>
</evidence>
<protein>
    <recommendedName>
        <fullName evidence="1">Sulfatase-modifying factor enzyme-like domain-containing protein</fullName>
    </recommendedName>
</protein>
<organism evidence="2 3">
    <name type="scientific">Mobilicoccus pelagius NBRC 104925</name>
    <dbReference type="NCBI Taxonomy" id="1089455"/>
    <lineage>
        <taxon>Bacteria</taxon>
        <taxon>Bacillati</taxon>
        <taxon>Actinomycetota</taxon>
        <taxon>Actinomycetes</taxon>
        <taxon>Micrococcales</taxon>
        <taxon>Dermatophilaceae</taxon>
        <taxon>Mobilicoccus</taxon>
    </lineage>
</organism>
<dbReference type="Gene3D" id="3.90.1580.10">
    <property type="entry name" value="paralog of FGE (formylglycine-generating enzyme)"/>
    <property type="match status" value="1"/>
</dbReference>
<proteinExistence type="predicted"/>
<dbReference type="InterPro" id="IPR051043">
    <property type="entry name" value="Sulfatase_Mod_Factor_Kinase"/>
</dbReference>
<dbReference type="PANTHER" id="PTHR23150:SF19">
    <property type="entry name" value="FORMYLGLYCINE-GENERATING ENZYME"/>
    <property type="match status" value="1"/>
</dbReference>
<sequence>MLIDMVMVPPQGPTIETVVDRRDGRSWMVKVEPLLIATIPVTADLWSEVHSLAPLGLDPALPAVNVSWRDAVMFCNALSTREGLAPVYTVTEHEVPPGAAWRPHHEPASDTWHVEWNRTADGYRLPTEAEWQVACRAGTTGPRYGNLDDIAWYDATTATGPRPAGRKNPNAWGLYDTLGGVWEWCWDLYDEAVYGPYRVIRGGGWSDPHWSCRAGVRRKTNPQASFDDLGFRLARNLPA</sequence>
<name>H5UQZ8_9MICO</name>
<dbReference type="SUPFAM" id="SSF56436">
    <property type="entry name" value="C-type lectin-like"/>
    <property type="match status" value="1"/>
</dbReference>
<keyword evidence="3" id="KW-1185">Reference proteome</keyword>
<dbReference type="InterPro" id="IPR016187">
    <property type="entry name" value="CTDL_fold"/>
</dbReference>
<reference evidence="2 3" key="1">
    <citation type="submission" date="2012-02" db="EMBL/GenBank/DDBJ databases">
        <title>Whole genome shotgun sequence of Mobilicoccus pelagius NBRC 104925.</title>
        <authorList>
            <person name="Yoshida Y."/>
            <person name="Hosoyama A."/>
            <person name="Tsuchikane K."/>
            <person name="Katsumata H."/>
            <person name="Yamazaki S."/>
            <person name="Fujita N."/>
        </authorList>
    </citation>
    <scope>NUCLEOTIDE SEQUENCE [LARGE SCALE GENOMIC DNA]</scope>
    <source>
        <strain evidence="2 3">NBRC 104925</strain>
    </source>
</reference>
<dbReference type="Pfam" id="PF03781">
    <property type="entry name" value="FGE-sulfatase"/>
    <property type="match status" value="1"/>
</dbReference>
<dbReference type="AlphaFoldDB" id="H5UQZ8"/>
<dbReference type="EMBL" id="BAFE01000047">
    <property type="protein sequence ID" value="GAB48156.1"/>
    <property type="molecule type" value="Genomic_DNA"/>
</dbReference>
<feature type="domain" description="Sulfatase-modifying factor enzyme-like" evidence="1">
    <location>
        <begin position="58"/>
        <end position="235"/>
    </location>
</feature>
<dbReference type="STRING" id="1089455.MOPEL_067_00050"/>